<dbReference type="Gene3D" id="1.25.40.10">
    <property type="entry name" value="Tetratricopeptide repeat domain"/>
    <property type="match status" value="1"/>
</dbReference>
<dbReference type="Gene3D" id="3.40.50.300">
    <property type="entry name" value="P-loop containing nucleotide triphosphate hydrolases"/>
    <property type="match status" value="1"/>
</dbReference>
<proteinExistence type="predicted"/>
<gene>
    <name evidence="2" type="ORF">J2S41_004230</name>
</gene>
<dbReference type="SMART" id="SM00028">
    <property type="entry name" value="TPR"/>
    <property type="match status" value="6"/>
</dbReference>
<sequence>MPGDDPGRPPRQLPADVRGFVNREAELRALDAILGDSGATPPLAGVHVLAGTAGVGKTSLAVHWAHRVREHFPDGQLCINLRGYDPGPPLRPADVLDRFLRALDVPAAAVPADPEDRAALYRSMLADRRMLILLDNASSTRQVRPLLPGAPRCLVIVTSRSRLSGLVARDGARRLTVDLLPEPDAVSLLRTLTAGYRLDDDSPDYAELARLCARLPLALRIAAERAASRPHMPLADLIRDLRDESALWDALTAEDQDEADAVRTVFAWSYRALDEGAARLFRLLGLHPGAEFGPEAAAALAGVPITTARQRLDLLVGAHLIEQTEADRYQFHDLLRAYAADQCQEEPPAERDAALRRVLEWYLHTVDAAERLAGGLDLRVPLDRPAEPVPAPPFGDRSAAVRWERRERGTLLAAVRAAAGDPRTYDLAWLLAAVLRGFHMRENVLEDWFAAATLGLHAATALGDRRAEAELYDSLGVAHVHAHRLHDALACHTKALSRRRDLGDRLAHAVSLNALGLTALRARQLDAAVAHFADGIEIFGSLGERVWEATARANLGTAQYELGTLDDADASVRQALDTLRAAGDAQGEGNALRLLSAIHRAQGRIDDALTAGLAAVNLAAAHGNAHWQGYWLIELGAAQAAAGEHGDALGSYQHAATLHRRAGDRGREGIALIGAADTYHLMGRYGDAIRMYRGALAVLRTTGDAWQLARALDGLATALDATGEPERAGTARRQALDHLAAFTDPEARRRRDRISGR</sequence>
<comment type="caution">
    <text evidence="2">The sequence shown here is derived from an EMBL/GenBank/DDBJ whole genome shotgun (WGS) entry which is preliminary data.</text>
</comment>
<evidence type="ECO:0000313" key="3">
    <source>
        <dbReference type="Proteomes" id="UP001183643"/>
    </source>
</evidence>
<reference evidence="2" key="1">
    <citation type="submission" date="2023-07" db="EMBL/GenBank/DDBJ databases">
        <title>Sequencing the genomes of 1000 actinobacteria strains.</title>
        <authorList>
            <person name="Klenk H.-P."/>
        </authorList>
    </citation>
    <scope>NUCLEOTIDE SEQUENCE</scope>
    <source>
        <strain evidence="2">DSM 44707</strain>
    </source>
</reference>
<protein>
    <submittedName>
        <fullName evidence="2">Tetratricopeptide (TPR) repeat protein</fullName>
    </submittedName>
</protein>
<keyword evidence="3" id="KW-1185">Reference proteome</keyword>
<dbReference type="PRINTS" id="PR00364">
    <property type="entry name" value="DISEASERSIST"/>
</dbReference>
<dbReference type="PANTHER" id="PTHR47691:SF3">
    <property type="entry name" value="HTH-TYPE TRANSCRIPTIONAL REGULATOR RV0890C-RELATED"/>
    <property type="match status" value="1"/>
</dbReference>
<dbReference type="GO" id="GO:0043531">
    <property type="term" value="F:ADP binding"/>
    <property type="evidence" value="ECO:0007669"/>
    <property type="project" value="InterPro"/>
</dbReference>
<dbReference type="Proteomes" id="UP001183643">
    <property type="component" value="Unassembled WGS sequence"/>
</dbReference>
<organism evidence="2 3">
    <name type="scientific">Catenuloplanes atrovinosus</name>
    <dbReference type="NCBI Taxonomy" id="137266"/>
    <lineage>
        <taxon>Bacteria</taxon>
        <taxon>Bacillati</taxon>
        <taxon>Actinomycetota</taxon>
        <taxon>Actinomycetes</taxon>
        <taxon>Micromonosporales</taxon>
        <taxon>Micromonosporaceae</taxon>
        <taxon>Catenuloplanes</taxon>
    </lineage>
</organism>
<evidence type="ECO:0000313" key="2">
    <source>
        <dbReference type="EMBL" id="MDR7277452.1"/>
    </source>
</evidence>
<dbReference type="EMBL" id="JAVDYB010000001">
    <property type="protein sequence ID" value="MDR7277452.1"/>
    <property type="molecule type" value="Genomic_DNA"/>
</dbReference>
<feature type="compositionally biased region" description="Basic and acidic residues" evidence="1">
    <location>
        <begin position="745"/>
        <end position="757"/>
    </location>
</feature>
<dbReference type="InterPro" id="IPR019734">
    <property type="entry name" value="TPR_rpt"/>
</dbReference>
<accession>A0AAE4CAX6</accession>
<feature type="region of interest" description="Disordered" evidence="1">
    <location>
        <begin position="737"/>
        <end position="757"/>
    </location>
</feature>
<dbReference type="AlphaFoldDB" id="A0AAE4CAX6"/>
<name>A0AAE4CAX6_9ACTN</name>
<dbReference type="RefSeq" id="WP_310369764.1">
    <property type="nucleotide sequence ID" value="NZ_JAVDYB010000001.1"/>
</dbReference>
<dbReference type="InterPro" id="IPR027417">
    <property type="entry name" value="P-loop_NTPase"/>
</dbReference>
<dbReference type="PANTHER" id="PTHR47691">
    <property type="entry name" value="REGULATOR-RELATED"/>
    <property type="match status" value="1"/>
</dbReference>
<dbReference type="SUPFAM" id="SSF52540">
    <property type="entry name" value="P-loop containing nucleoside triphosphate hydrolases"/>
    <property type="match status" value="1"/>
</dbReference>
<dbReference type="SUPFAM" id="SSF48452">
    <property type="entry name" value="TPR-like"/>
    <property type="match status" value="2"/>
</dbReference>
<dbReference type="Pfam" id="PF13424">
    <property type="entry name" value="TPR_12"/>
    <property type="match status" value="2"/>
</dbReference>
<evidence type="ECO:0000256" key="1">
    <source>
        <dbReference type="SAM" id="MobiDB-lite"/>
    </source>
</evidence>
<dbReference type="InterPro" id="IPR011990">
    <property type="entry name" value="TPR-like_helical_dom_sf"/>
</dbReference>